<evidence type="ECO:0000313" key="3">
    <source>
        <dbReference type="Proteomes" id="UP001500831"/>
    </source>
</evidence>
<evidence type="ECO:0000259" key="1">
    <source>
        <dbReference type="Pfam" id="PF13276"/>
    </source>
</evidence>
<reference evidence="2 3" key="1">
    <citation type="journal article" date="2019" name="Int. J. Syst. Evol. Microbiol.">
        <title>The Global Catalogue of Microorganisms (GCM) 10K type strain sequencing project: providing services to taxonomists for standard genome sequencing and annotation.</title>
        <authorList>
            <consortium name="The Broad Institute Genomics Platform"/>
            <consortium name="The Broad Institute Genome Sequencing Center for Infectious Disease"/>
            <person name="Wu L."/>
            <person name="Ma J."/>
        </authorList>
    </citation>
    <scope>NUCLEOTIDE SEQUENCE [LARGE SCALE GENOMIC DNA]</scope>
    <source>
        <strain evidence="2 3">JCM 6242</strain>
    </source>
</reference>
<feature type="domain" description="HTH-like" evidence="1">
    <location>
        <begin position="46"/>
        <end position="102"/>
    </location>
</feature>
<dbReference type="InterPro" id="IPR025948">
    <property type="entry name" value="HTH-like_dom"/>
</dbReference>
<gene>
    <name evidence="2" type="ORF">GCM10010517_49790</name>
</gene>
<dbReference type="InterPro" id="IPR050900">
    <property type="entry name" value="Transposase_IS3/IS150/IS904"/>
</dbReference>
<dbReference type="EMBL" id="BAAAVI010000039">
    <property type="protein sequence ID" value="GAA2886113.1"/>
    <property type="molecule type" value="Genomic_DNA"/>
</dbReference>
<dbReference type="RefSeq" id="WP_344976196.1">
    <property type="nucleotide sequence ID" value="NZ_BAAAVI010000039.1"/>
</dbReference>
<dbReference type="Proteomes" id="UP001500831">
    <property type="component" value="Unassembled WGS sequence"/>
</dbReference>
<dbReference type="PANTHER" id="PTHR46889">
    <property type="entry name" value="TRANSPOSASE INSF FOR INSERTION SEQUENCE IS3B-RELATED"/>
    <property type="match status" value="1"/>
</dbReference>
<proteinExistence type="predicted"/>
<name>A0ABN3W1T7_9ACTN</name>
<evidence type="ECO:0000313" key="2">
    <source>
        <dbReference type="EMBL" id="GAA2886113.1"/>
    </source>
</evidence>
<comment type="caution">
    <text evidence="2">The sequence shown here is derived from an EMBL/GenBank/DDBJ whole genome shotgun (WGS) entry which is preliminary data.</text>
</comment>
<organism evidence="2 3">
    <name type="scientific">Streptosporangium fragile</name>
    <dbReference type="NCBI Taxonomy" id="46186"/>
    <lineage>
        <taxon>Bacteria</taxon>
        <taxon>Bacillati</taxon>
        <taxon>Actinomycetota</taxon>
        <taxon>Actinomycetes</taxon>
        <taxon>Streptosporangiales</taxon>
        <taxon>Streptosporangiaceae</taxon>
        <taxon>Streptosporangium</taxon>
    </lineage>
</organism>
<dbReference type="PANTHER" id="PTHR46889:SF4">
    <property type="entry name" value="TRANSPOSASE INSO FOR INSERTION SEQUENCE ELEMENT IS911B-RELATED"/>
    <property type="match status" value="1"/>
</dbReference>
<keyword evidence="3" id="KW-1185">Reference proteome</keyword>
<dbReference type="Pfam" id="PF13276">
    <property type="entry name" value="HTH_21"/>
    <property type="match status" value="1"/>
</dbReference>
<accession>A0ABN3W1T7</accession>
<sequence>MSVAAFIRCQKTEYGISHVISCQALGVSQSWFYKWKDRAPTSRERRRADLDAAIEECFTASGGTYGSPRITRDLREEGWRVSVNTVAARMAELGLAGRARKRSRSLTRQGKRPAAPDLVRRRFTAVAPAPGCAWRQHRERGCSAALERVDPPRIVVRLAVLAQLDLVGPPDVGLTQRHRGAVAQASGGARSR</sequence>
<protein>
    <recommendedName>
        <fullName evidence="1">HTH-like domain-containing protein</fullName>
    </recommendedName>
</protein>